<dbReference type="GO" id="GO:0016757">
    <property type="term" value="F:glycosyltransferase activity"/>
    <property type="evidence" value="ECO:0007669"/>
    <property type="project" value="InterPro"/>
</dbReference>
<dbReference type="EMBL" id="VFRP01000002">
    <property type="protein sequence ID" value="TPE53098.1"/>
    <property type="molecule type" value="Genomic_DNA"/>
</dbReference>
<evidence type="ECO:0000259" key="1">
    <source>
        <dbReference type="Pfam" id="PF04577"/>
    </source>
</evidence>
<evidence type="ECO:0000313" key="3">
    <source>
        <dbReference type="Proteomes" id="UP000319255"/>
    </source>
</evidence>
<dbReference type="InterPro" id="IPR049625">
    <property type="entry name" value="Glyco_transf_61_cat"/>
</dbReference>
<accession>A0A501WUK2</accession>
<evidence type="ECO:0000313" key="2">
    <source>
        <dbReference type="EMBL" id="TPE53098.1"/>
    </source>
</evidence>
<feature type="domain" description="Glycosyltransferase 61 catalytic" evidence="1">
    <location>
        <begin position="159"/>
        <end position="293"/>
    </location>
</feature>
<name>A0A501WUK2_9RHOB</name>
<reference evidence="2 3" key="1">
    <citation type="submission" date="2019-06" db="EMBL/GenBank/DDBJ databases">
        <title>A novel bacterium of genus Amaricoccus, isolated from marine sediment.</title>
        <authorList>
            <person name="Huang H."/>
            <person name="Mo K."/>
            <person name="Hu Y."/>
        </authorList>
    </citation>
    <scope>NUCLEOTIDE SEQUENCE [LARGE SCALE GENOMIC DNA]</scope>
    <source>
        <strain evidence="2 3">HB172011</strain>
    </source>
</reference>
<dbReference type="Proteomes" id="UP000319255">
    <property type="component" value="Unassembled WGS sequence"/>
</dbReference>
<keyword evidence="2" id="KW-0808">Transferase</keyword>
<gene>
    <name evidence="2" type="ORF">FJM51_03485</name>
</gene>
<sequence>MLSWRPAMGLVRRLVGGGSGIEALARERWEIAPPETRFVPPALFLEGQIERIRATRFGTAPEVVRHLRGGFETREGPTLGHALRGVDLVDGVLYAGSARRHLRPEAKARLLPPVPEEHASGVLYESWAGNRWFGNWLTDDCLAYALAECFGPPVATAPAPTGHARDYEHLLGQSPRRFARRRFDELILLDDQANNADRRARAERMSARLRAGIDAPPRPGVFLTRGESGDRRLLINEAEIATRLRDRHGFAIVDPLAHDARGLIAACAGARVIAGVEGSHLCHGLVAMDPEATLLTLQPPDRVTSVLKIVTDRRGQGFALILGAGGSGGFHVPPAEVEATLDVIARRRGL</sequence>
<dbReference type="AlphaFoldDB" id="A0A501WUK2"/>
<protein>
    <submittedName>
        <fullName evidence="2">Glycosyltransferase family 61 protein</fullName>
    </submittedName>
</protein>
<dbReference type="Pfam" id="PF04577">
    <property type="entry name" value="Glyco_transf_61"/>
    <property type="match status" value="1"/>
</dbReference>
<proteinExistence type="predicted"/>
<organism evidence="2 3">
    <name type="scientific">Amaricoccus solimangrovi</name>
    <dbReference type="NCBI Taxonomy" id="2589815"/>
    <lineage>
        <taxon>Bacteria</taxon>
        <taxon>Pseudomonadati</taxon>
        <taxon>Pseudomonadota</taxon>
        <taxon>Alphaproteobacteria</taxon>
        <taxon>Rhodobacterales</taxon>
        <taxon>Paracoccaceae</taxon>
        <taxon>Amaricoccus</taxon>
    </lineage>
</organism>
<comment type="caution">
    <text evidence="2">The sequence shown here is derived from an EMBL/GenBank/DDBJ whole genome shotgun (WGS) entry which is preliminary data.</text>
</comment>
<dbReference type="OrthoDB" id="6935590at2"/>
<keyword evidence="3" id="KW-1185">Reference proteome</keyword>
<dbReference type="RefSeq" id="WP_140452719.1">
    <property type="nucleotide sequence ID" value="NZ_VFRP01000002.1"/>
</dbReference>